<dbReference type="OrthoDB" id="9812349at2"/>
<feature type="transmembrane region" description="Helical" evidence="1">
    <location>
        <begin position="48"/>
        <end position="71"/>
    </location>
</feature>
<reference evidence="2 3" key="1">
    <citation type="submission" date="2018-06" db="EMBL/GenBank/DDBJ databases">
        <title>OYT1 Genome Sequencing.</title>
        <authorList>
            <person name="Kato S."/>
            <person name="Itoh T."/>
            <person name="Ohkuma M."/>
        </authorList>
    </citation>
    <scope>NUCLEOTIDE SEQUENCE [LARGE SCALE GENOMIC DNA]</scope>
    <source>
        <strain evidence="2 3">OYT1</strain>
    </source>
</reference>
<dbReference type="Proteomes" id="UP000033070">
    <property type="component" value="Chromosome"/>
</dbReference>
<dbReference type="RefSeq" id="WP_062625636.1">
    <property type="nucleotide sequence ID" value="NZ_AP018738.1"/>
</dbReference>
<keyword evidence="1" id="KW-1133">Transmembrane helix</keyword>
<protein>
    <submittedName>
        <fullName evidence="2">Uncharacterized protein</fullName>
    </submittedName>
</protein>
<dbReference type="EMBL" id="AP018738">
    <property type="protein sequence ID" value="BBE49920.1"/>
    <property type="molecule type" value="Genomic_DNA"/>
</dbReference>
<keyword evidence="1" id="KW-0472">Membrane</keyword>
<evidence type="ECO:0000313" key="2">
    <source>
        <dbReference type="EMBL" id="BBE49920.1"/>
    </source>
</evidence>
<dbReference type="AlphaFoldDB" id="A0A2Z6G8X7"/>
<keyword evidence="1" id="KW-0812">Transmembrane</keyword>
<dbReference type="KEGG" id="fam:OYT1_ch0347"/>
<keyword evidence="3" id="KW-1185">Reference proteome</keyword>
<evidence type="ECO:0000256" key="1">
    <source>
        <dbReference type="SAM" id="Phobius"/>
    </source>
</evidence>
<proteinExistence type="predicted"/>
<gene>
    <name evidence="2" type="ORF">OYT1_ch0347</name>
</gene>
<accession>A0A2Z6G8X7</accession>
<name>A0A2Z6G8X7_9PROT</name>
<dbReference type="STRING" id="1188319.OYT1_00405"/>
<sequence>MAVIKCHVCKKEYTPSSVKCPGCGTLKPENAELVEPDMRYIQAKSNAVLIFAGLIVLMLLSFIGLALYMTFR</sequence>
<organism evidence="2 3">
    <name type="scientific">Ferriphaselus amnicola</name>
    <dbReference type="NCBI Taxonomy" id="1188319"/>
    <lineage>
        <taxon>Bacteria</taxon>
        <taxon>Pseudomonadati</taxon>
        <taxon>Pseudomonadota</taxon>
        <taxon>Betaproteobacteria</taxon>
        <taxon>Nitrosomonadales</taxon>
        <taxon>Gallionellaceae</taxon>
        <taxon>Ferriphaselus</taxon>
    </lineage>
</organism>
<evidence type="ECO:0000313" key="3">
    <source>
        <dbReference type="Proteomes" id="UP000033070"/>
    </source>
</evidence>